<dbReference type="EMBL" id="JADGJD010002723">
    <property type="protein sequence ID" value="KAJ3029314.1"/>
    <property type="molecule type" value="Genomic_DNA"/>
</dbReference>
<dbReference type="Proteomes" id="UP001212841">
    <property type="component" value="Unassembled WGS sequence"/>
</dbReference>
<evidence type="ECO:0000313" key="3">
    <source>
        <dbReference type="Proteomes" id="UP001212841"/>
    </source>
</evidence>
<protein>
    <submittedName>
        <fullName evidence="2">Uncharacterized protein</fullName>
    </submittedName>
</protein>
<reference evidence="2" key="1">
    <citation type="submission" date="2020-05" db="EMBL/GenBank/DDBJ databases">
        <title>Phylogenomic resolution of chytrid fungi.</title>
        <authorList>
            <person name="Stajich J.E."/>
            <person name="Amses K."/>
            <person name="Simmons R."/>
            <person name="Seto K."/>
            <person name="Myers J."/>
            <person name="Bonds A."/>
            <person name="Quandt C.A."/>
            <person name="Barry K."/>
            <person name="Liu P."/>
            <person name="Grigoriev I."/>
            <person name="Longcore J.E."/>
            <person name="James T.Y."/>
        </authorList>
    </citation>
    <scope>NUCLEOTIDE SEQUENCE</scope>
    <source>
        <strain evidence="2">JEL0318</strain>
    </source>
</reference>
<gene>
    <name evidence="2" type="ORF">HK097_005822</name>
</gene>
<proteinExistence type="predicted"/>
<evidence type="ECO:0000313" key="2">
    <source>
        <dbReference type="EMBL" id="KAJ3029314.1"/>
    </source>
</evidence>
<feature type="non-terminal residue" evidence="2">
    <location>
        <position position="1"/>
    </location>
</feature>
<comment type="caution">
    <text evidence="2">The sequence shown here is derived from an EMBL/GenBank/DDBJ whole genome shotgun (WGS) entry which is preliminary data.</text>
</comment>
<accession>A0AAD5S212</accession>
<name>A0AAD5S212_9FUNG</name>
<sequence length="59" mass="5815">DSIAAVSGFFNAVPTGGASSGDGPTFGGPFGGRKREDATLSHTSASAYQSRKGKGPAVE</sequence>
<feature type="compositionally biased region" description="Polar residues" evidence="1">
    <location>
        <begin position="40"/>
        <end position="49"/>
    </location>
</feature>
<feature type="region of interest" description="Disordered" evidence="1">
    <location>
        <begin position="13"/>
        <end position="59"/>
    </location>
</feature>
<feature type="compositionally biased region" description="Gly residues" evidence="1">
    <location>
        <begin position="18"/>
        <end position="31"/>
    </location>
</feature>
<dbReference type="AlphaFoldDB" id="A0AAD5S212"/>
<keyword evidence="3" id="KW-1185">Reference proteome</keyword>
<evidence type="ECO:0000256" key="1">
    <source>
        <dbReference type="SAM" id="MobiDB-lite"/>
    </source>
</evidence>
<organism evidence="2 3">
    <name type="scientific">Rhizophlyctis rosea</name>
    <dbReference type="NCBI Taxonomy" id="64517"/>
    <lineage>
        <taxon>Eukaryota</taxon>
        <taxon>Fungi</taxon>
        <taxon>Fungi incertae sedis</taxon>
        <taxon>Chytridiomycota</taxon>
        <taxon>Chytridiomycota incertae sedis</taxon>
        <taxon>Chytridiomycetes</taxon>
        <taxon>Rhizophlyctidales</taxon>
        <taxon>Rhizophlyctidaceae</taxon>
        <taxon>Rhizophlyctis</taxon>
    </lineage>
</organism>